<keyword evidence="2" id="KW-1185">Reference proteome</keyword>
<dbReference type="AlphaFoldDB" id="A0AAN5IFG0"/>
<dbReference type="EMBL" id="BTRK01000006">
    <property type="protein sequence ID" value="GMR62879.1"/>
    <property type="molecule type" value="Genomic_DNA"/>
</dbReference>
<organism evidence="1 2">
    <name type="scientific">Pristionchus mayeri</name>
    <dbReference type="NCBI Taxonomy" id="1317129"/>
    <lineage>
        <taxon>Eukaryota</taxon>
        <taxon>Metazoa</taxon>
        <taxon>Ecdysozoa</taxon>
        <taxon>Nematoda</taxon>
        <taxon>Chromadorea</taxon>
        <taxon>Rhabditida</taxon>
        <taxon>Rhabditina</taxon>
        <taxon>Diplogasteromorpha</taxon>
        <taxon>Diplogasteroidea</taxon>
        <taxon>Neodiplogasteridae</taxon>
        <taxon>Pristionchus</taxon>
    </lineage>
</organism>
<comment type="caution">
    <text evidence="1">The sequence shown here is derived from an EMBL/GenBank/DDBJ whole genome shotgun (WGS) entry which is preliminary data.</text>
</comment>
<feature type="non-terminal residue" evidence="1">
    <location>
        <position position="120"/>
    </location>
</feature>
<dbReference type="Proteomes" id="UP001328107">
    <property type="component" value="Unassembled WGS sequence"/>
</dbReference>
<proteinExistence type="predicted"/>
<protein>
    <submittedName>
        <fullName evidence="1">Uncharacterized protein</fullName>
    </submittedName>
</protein>
<evidence type="ECO:0000313" key="1">
    <source>
        <dbReference type="EMBL" id="GMR62879.1"/>
    </source>
</evidence>
<name>A0AAN5IFG0_9BILA</name>
<sequence>GAEHLRVVDRKVAIEVIGDHIGFSPSRVAPGDLIWVYRLRLSHSFAERSLKSCLDLRRFPSKEYLEGVRSGNHPKTVMQVESFAHGTPRTPIIIRLARVHCFPKGIKSMPSSLKVIVEGE</sequence>
<reference evidence="2" key="1">
    <citation type="submission" date="2022-10" db="EMBL/GenBank/DDBJ databases">
        <title>Genome assembly of Pristionchus species.</title>
        <authorList>
            <person name="Yoshida K."/>
            <person name="Sommer R.J."/>
        </authorList>
    </citation>
    <scope>NUCLEOTIDE SEQUENCE [LARGE SCALE GENOMIC DNA]</scope>
    <source>
        <strain evidence="2">RS5460</strain>
    </source>
</reference>
<gene>
    <name evidence="1" type="ORF">PMAYCL1PPCAC_33074</name>
</gene>
<evidence type="ECO:0000313" key="2">
    <source>
        <dbReference type="Proteomes" id="UP001328107"/>
    </source>
</evidence>
<accession>A0AAN5IFG0</accession>
<feature type="non-terminal residue" evidence="1">
    <location>
        <position position="1"/>
    </location>
</feature>